<keyword evidence="5 12" id="KW-0812">Transmembrane</keyword>
<evidence type="ECO:0000256" key="12">
    <source>
        <dbReference type="SAM" id="Phobius"/>
    </source>
</evidence>
<dbReference type="PANTHER" id="PTHR28286:SF1">
    <property type="entry name" value="30 KDA HEAT SHOCK PROTEIN-RELATED"/>
    <property type="match status" value="1"/>
</dbReference>
<dbReference type="AlphaFoldDB" id="A0A8T0CKP6"/>
<keyword evidence="4" id="KW-0716">Sensory transduction</keyword>
<dbReference type="CDD" id="cd15239">
    <property type="entry name" value="7tm_YRO2_fungal-like"/>
    <property type="match status" value="1"/>
</dbReference>
<dbReference type="SUPFAM" id="SSF81321">
    <property type="entry name" value="Family A G protein-coupled receptor-like"/>
    <property type="match status" value="1"/>
</dbReference>
<reference evidence="13" key="1">
    <citation type="submission" date="2020-05" db="EMBL/GenBank/DDBJ databases">
        <title>WGS assembly of Corymbia citriodora subspecies variegata.</title>
        <authorList>
            <person name="Barry K."/>
            <person name="Hundley H."/>
            <person name="Shu S."/>
            <person name="Jenkins J."/>
            <person name="Grimwood J."/>
            <person name="Baten A."/>
        </authorList>
    </citation>
    <scope>NUCLEOTIDE SEQUENCE</scope>
    <source>
        <strain evidence="13">CV2-018</strain>
    </source>
</reference>
<comment type="caution">
    <text evidence="13">The sequence shown here is derived from an EMBL/GenBank/DDBJ whole genome shotgun (WGS) entry which is preliminary data.</text>
</comment>
<feature type="transmembrane region" description="Helical" evidence="12">
    <location>
        <begin position="166"/>
        <end position="185"/>
    </location>
</feature>
<comment type="similarity">
    <text evidence="2">Belongs to the archaeal/bacterial/fungal opsin family.</text>
</comment>
<feature type="transmembrane region" description="Helical" evidence="12">
    <location>
        <begin position="64"/>
        <end position="81"/>
    </location>
</feature>
<evidence type="ECO:0000256" key="10">
    <source>
        <dbReference type="ARBA" id="ARBA00023170"/>
    </source>
</evidence>
<keyword evidence="3" id="KW-0600">Photoreceptor protein</keyword>
<dbReference type="PANTHER" id="PTHR28286">
    <property type="match status" value="1"/>
</dbReference>
<feature type="region of interest" description="Disordered" evidence="11">
    <location>
        <begin position="280"/>
        <end position="305"/>
    </location>
</feature>
<gene>
    <name evidence="13" type="ORF">BT93_L4525</name>
</gene>
<dbReference type="SMART" id="SM01021">
    <property type="entry name" value="Bac_rhodopsin"/>
    <property type="match status" value="1"/>
</dbReference>
<dbReference type="Proteomes" id="UP000806378">
    <property type="component" value="Unassembled WGS sequence"/>
</dbReference>
<dbReference type="Gene3D" id="1.20.1070.10">
    <property type="entry name" value="Rhodopsin 7-helix transmembrane proteins"/>
    <property type="match status" value="1"/>
</dbReference>
<keyword evidence="6" id="KW-0681">Retinal protein</keyword>
<feature type="transmembrane region" description="Helical" evidence="12">
    <location>
        <begin position="197"/>
        <end position="216"/>
    </location>
</feature>
<organism evidence="13 14">
    <name type="scientific">Corymbia citriodora subsp. variegata</name>
    <dbReference type="NCBI Taxonomy" id="360336"/>
    <lineage>
        <taxon>Eukaryota</taxon>
        <taxon>Viridiplantae</taxon>
        <taxon>Streptophyta</taxon>
        <taxon>Embryophyta</taxon>
        <taxon>Tracheophyta</taxon>
        <taxon>Spermatophyta</taxon>
        <taxon>Magnoliopsida</taxon>
        <taxon>eudicotyledons</taxon>
        <taxon>Gunneridae</taxon>
        <taxon>Pentapetalae</taxon>
        <taxon>rosids</taxon>
        <taxon>malvids</taxon>
        <taxon>Myrtales</taxon>
        <taxon>Myrtaceae</taxon>
        <taxon>Myrtoideae</taxon>
        <taxon>Eucalypteae</taxon>
        <taxon>Corymbia</taxon>
    </lineage>
</organism>
<dbReference type="OrthoDB" id="2019980at2759"/>
<name>A0A8T0CKP6_CORYI</name>
<evidence type="ECO:0000256" key="2">
    <source>
        <dbReference type="ARBA" id="ARBA00008130"/>
    </source>
</evidence>
<evidence type="ECO:0000256" key="7">
    <source>
        <dbReference type="ARBA" id="ARBA00022989"/>
    </source>
</evidence>
<evidence type="ECO:0000256" key="11">
    <source>
        <dbReference type="SAM" id="MobiDB-lite"/>
    </source>
</evidence>
<evidence type="ECO:0008006" key="15">
    <source>
        <dbReference type="Google" id="ProtNLM"/>
    </source>
</evidence>
<dbReference type="InterPro" id="IPR018229">
    <property type="entry name" value="Rhodopsin_retinal_BS"/>
</dbReference>
<protein>
    <recommendedName>
        <fullName evidence="15">Bacteriorhodopsin</fullName>
    </recommendedName>
</protein>
<dbReference type="InterPro" id="IPR043476">
    <property type="entry name" value="Yro2-like_7TM"/>
</dbReference>
<evidence type="ECO:0000313" key="14">
    <source>
        <dbReference type="Proteomes" id="UP000806378"/>
    </source>
</evidence>
<dbReference type="FunFam" id="1.20.1070.10:FF:000160">
    <property type="entry name" value="Related to Opsin-1"/>
    <property type="match status" value="1"/>
</dbReference>
<feature type="transmembrane region" description="Helical" evidence="12">
    <location>
        <begin position="36"/>
        <end position="57"/>
    </location>
</feature>
<feature type="transmembrane region" description="Helical" evidence="12">
    <location>
        <begin position="236"/>
        <end position="260"/>
    </location>
</feature>
<dbReference type="Pfam" id="PF01036">
    <property type="entry name" value="Bac_rhodopsin"/>
    <property type="match status" value="1"/>
</dbReference>
<comment type="subcellular location">
    <subcellularLocation>
        <location evidence="1">Membrane</location>
        <topology evidence="1">Multi-pass membrane protein</topology>
    </subcellularLocation>
</comment>
<dbReference type="Gramene" id="rna-gnl|WGS:JABURB|Cocit.L4525.1">
    <property type="protein sequence ID" value="cds-KAF7846335.1"/>
    <property type="gene ID" value="gene-BT93_L4525"/>
</dbReference>
<feature type="transmembrane region" description="Helical" evidence="12">
    <location>
        <begin position="115"/>
        <end position="133"/>
    </location>
</feature>
<dbReference type="GO" id="GO:0009881">
    <property type="term" value="F:photoreceptor activity"/>
    <property type="evidence" value="ECO:0007669"/>
    <property type="project" value="UniProtKB-KW"/>
</dbReference>
<evidence type="ECO:0000313" key="13">
    <source>
        <dbReference type="EMBL" id="KAF7846335.1"/>
    </source>
</evidence>
<keyword evidence="9 12" id="KW-0472">Membrane</keyword>
<evidence type="ECO:0000256" key="6">
    <source>
        <dbReference type="ARBA" id="ARBA00022925"/>
    </source>
</evidence>
<dbReference type="GO" id="GO:0005216">
    <property type="term" value="F:monoatomic ion channel activity"/>
    <property type="evidence" value="ECO:0007669"/>
    <property type="project" value="InterPro"/>
</dbReference>
<proteinExistence type="inferred from homology"/>
<dbReference type="GO" id="GO:0005886">
    <property type="term" value="C:plasma membrane"/>
    <property type="evidence" value="ECO:0007669"/>
    <property type="project" value="TreeGrafter"/>
</dbReference>
<feature type="transmembrane region" description="Helical" evidence="12">
    <location>
        <begin position="140"/>
        <end position="160"/>
    </location>
</feature>
<evidence type="ECO:0000256" key="3">
    <source>
        <dbReference type="ARBA" id="ARBA00022543"/>
    </source>
</evidence>
<dbReference type="PRINTS" id="PR00251">
    <property type="entry name" value="BACTRLOPSIN"/>
</dbReference>
<sequence length="305" mass="34384">MDNMDLTKRNNALNVNTNTQNGKTVQIAITTAGSDLYYAICAVMGFVALSIIAASMMKPRTDRIFFYITAGVNTTACIAYFCMGSNLGWTPIDVEWQRSQANVAGINREIFYVRYIDWFITTPLLLMDILLTAGLPWPTIVWTVFMDWVMIITGLVGALVKSRYKWGFYAFGCAAMFYVFWNIAFEGRKHAKRLGSDVYRVYLICGVWTLFLWLLYPIAWGLCEGGNVITPDSEAIFYGVLDFCAKPIFSIMLIAGHWSISPARMGLRIRDVDEDPELFEKSHRGDNPTGLENGRYANATGNDHV</sequence>
<dbReference type="EMBL" id="MU093664">
    <property type="protein sequence ID" value="KAF7846335.1"/>
    <property type="molecule type" value="Genomic_DNA"/>
</dbReference>
<keyword evidence="10" id="KW-0675">Receptor</keyword>
<keyword evidence="14" id="KW-1185">Reference proteome</keyword>
<dbReference type="GO" id="GO:0005783">
    <property type="term" value="C:endoplasmic reticulum"/>
    <property type="evidence" value="ECO:0007669"/>
    <property type="project" value="TreeGrafter"/>
</dbReference>
<dbReference type="InterPro" id="IPR001425">
    <property type="entry name" value="Arc/bac/fun_rhodopsins"/>
</dbReference>
<evidence type="ECO:0000256" key="9">
    <source>
        <dbReference type="ARBA" id="ARBA00023136"/>
    </source>
</evidence>
<accession>A0A8T0CKP6</accession>
<evidence type="ECO:0000256" key="8">
    <source>
        <dbReference type="ARBA" id="ARBA00022991"/>
    </source>
</evidence>
<keyword evidence="7 12" id="KW-1133">Transmembrane helix</keyword>
<evidence type="ECO:0000256" key="1">
    <source>
        <dbReference type="ARBA" id="ARBA00004141"/>
    </source>
</evidence>
<dbReference type="GO" id="GO:0007602">
    <property type="term" value="P:phototransduction"/>
    <property type="evidence" value="ECO:0007669"/>
    <property type="project" value="UniProtKB-KW"/>
</dbReference>
<keyword evidence="8" id="KW-0157">Chromophore</keyword>
<dbReference type="PROSITE" id="PS00950">
    <property type="entry name" value="BACTERIAL_OPSIN_1"/>
    <property type="match status" value="1"/>
</dbReference>
<evidence type="ECO:0000256" key="5">
    <source>
        <dbReference type="ARBA" id="ARBA00022692"/>
    </source>
</evidence>
<evidence type="ECO:0000256" key="4">
    <source>
        <dbReference type="ARBA" id="ARBA00022606"/>
    </source>
</evidence>